<dbReference type="AlphaFoldDB" id="A0A124JUU4"/>
<dbReference type="InterPro" id="IPR025514">
    <property type="entry name" value="DUF4402"/>
</dbReference>
<keyword evidence="2" id="KW-1185">Reference proteome</keyword>
<sequence length="169" mass="16884">MLGAGLALSTPALAATPSITVTADQALRFGSFFTDTSGTRTVSATGTVTGSAIVPLTGSAPGPAQFTFTYDRGINANVNYSLLIAVLVPGTASQISGGVTGTIASFNTDLPGVSALLPGQIAQITLTGCQSRICSRTFRVGGTLQVARTSGGAELAIPIPIVVTVLAEL</sequence>
<dbReference type="Proteomes" id="UP000058012">
    <property type="component" value="Unassembled WGS sequence"/>
</dbReference>
<evidence type="ECO:0000313" key="2">
    <source>
        <dbReference type="Proteomes" id="UP000058012"/>
    </source>
</evidence>
<evidence type="ECO:0000313" key="1">
    <source>
        <dbReference type="EMBL" id="KUR71585.1"/>
    </source>
</evidence>
<name>A0A124JUU4_9SPHN</name>
<accession>A0A124JUU4</accession>
<reference evidence="1 2" key="1">
    <citation type="submission" date="2015-10" db="EMBL/GenBank/DDBJ databases">
        <title>Draft genome sequence of Novosphingobium fuchskuhlense DSM 25065 isolated from a surface water sample of the southwest basin of Lake Grosse Fuchskuhle.</title>
        <authorList>
            <person name="Ruckert C."/>
            <person name="Winkler A."/>
            <person name="Glaeser J."/>
            <person name="Grossart H.-P."/>
            <person name="Kalinowski J."/>
            <person name="Glaeser S."/>
        </authorList>
    </citation>
    <scope>NUCLEOTIDE SEQUENCE [LARGE SCALE GENOMIC DNA]</scope>
    <source>
        <strain evidence="1 2">FNE08-7</strain>
    </source>
</reference>
<organism evidence="1 2">
    <name type="scientific">Novosphingobium fuchskuhlense</name>
    <dbReference type="NCBI Taxonomy" id="1117702"/>
    <lineage>
        <taxon>Bacteria</taxon>
        <taxon>Pseudomonadati</taxon>
        <taxon>Pseudomonadota</taxon>
        <taxon>Alphaproteobacteria</taxon>
        <taxon>Sphingomonadales</taxon>
        <taxon>Sphingomonadaceae</taxon>
        <taxon>Novosphingobium</taxon>
    </lineage>
</organism>
<gene>
    <name evidence="1" type="ORF">AQZ52_08160</name>
</gene>
<comment type="caution">
    <text evidence="1">The sequence shown here is derived from an EMBL/GenBank/DDBJ whole genome shotgun (WGS) entry which is preliminary data.</text>
</comment>
<dbReference type="EMBL" id="LLZS01000006">
    <property type="protein sequence ID" value="KUR71585.1"/>
    <property type="molecule type" value="Genomic_DNA"/>
</dbReference>
<dbReference type="STRING" id="1117702.AQZ52_08160"/>
<proteinExistence type="predicted"/>
<protein>
    <submittedName>
        <fullName evidence="1">Uncharacterized protein</fullName>
    </submittedName>
</protein>
<dbReference type="Pfam" id="PF14352">
    <property type="entry name" value="DUF4402"/>
    <property type="match status" value="1"/>
</dbReference>